<name>A0A8S5MYT4_9CAUD</name>
<organism evidence="1">
    <name type="scientific">Myoviridae sp. ctCop38</name>
    <dbReference type="NCBI Taxonomy" id="2826632"/>
    <lineage>
        <taxon>Viruses</taxon>
        <taxon>Duplodnaviria</taxon>
        <taxon>Heunggongvirae</taxon>
        <taxon>Uroviricota</taxon>
        <taxon>Caudoviricetes</taxon>
    </lineage>
</organism>
<sequence>MTILSRNRILKTKVTCKTSRICPRQRQWAKLSVVQKSTVPGPSFLSKLIRKHCEVVLLRSARGCCQVFAYCKTEVTQIL</sequence>
<accession>A0A8S5MYT4</accession>
<dbReference type="EMBL" id="BK015019">
    <property type="protein sequence ID" value="DAD87368.1"/>
    <property type="molecule type" value="Genomic_DNA"/>
</dbReference>
<proteinExistence type="predicted"/>
<reference evidence="1" key="1">
    <citation type="journal article" date="2021" name="Proc. Natl. Acad. Sci. U.S.A.">
        <title>A Catalog of Tens of Thousands of Viruses from Human Metagenomes Reveals Hidden Associations with Chronic Diseases.</title>
        <authorList>
            <person name="Tisza M.J."/>
            <person name="Buck C.B."/>
        </authorList>
    </citation>
    <scope>NUCLEOTIDE SEQUENCE</scope>
    <source>
        <strain evidence="1">CtCop38</strain>
    </source>
</reference>
<protein>
    <submittedName>
        <fullName evidence="1">Uncharacterized protein</fullName>
    </submittedName>
</protein>
<evidence type="ECO:0000313" key="1">
    <source>
        <dbReference type="EMBL" id="DAD87368.1"/>
    </source>
</evidence>